<dbReference type="SMART" id="SM00304">
    <property type="entry name" value="HAMP"/>
    <property type="match status" value="2"/>
</dbReference>
<feature type="domain" description="Methyl-accepting transducer" evidence="10">
    <location>
        <begin position="278"/>
        <end position="528"/>
    </location>
</feature>
<gene>
    <name evidence="12" type="ORF">FPZ49_20295</name>
</gene>
<dbReference type="AlphaFoldDB" id="A0A559K7K0"/>
<comment type="similarity">
    <text evidence="5">Belongs to the methyl-accepting chemotaxis (MCP) protein family.</text>
</comment>
<sequence>MTLKMKLISGLTGVLMLFLCVALFNLQQVQQIKGQLEQQNQKVELKLMALELKEMVQELNIIASGLEISKKTEYIPTYNEKRKLFDQMIKRIGETADTDEKHVWRSKLILLTGEYTNTFDVAAKLIQERQLAPADLDKNMEYLYNESQRGMGDIFKYVDQFYASYSQDADTAVAVTISKLNRTVSTMIAAFIIVGLCIISTGFILLRSFMRPIQRLQEAVGRIAEGDLRYQINSPAKDELGRLSHSFDHMVLEVRHMLQQTQSIASSLSEHSERSREFSGATAAANREIIRAMQEISEGASQQADYTEQSATIISELAQEIQQMSDYTNAMLSKSHEAALHTHTGSQSMKSLATAVSRTEAVLKEVHTAMTALSESSAKIGHIVGTITDISSQTNVLALNASIEAARAGVHGKGFSVIAEEVRLLSTRTNESSKGIEQLVQSLLSQTKGLEASIAETHHSFHEQHQQMVESVEAFSHIRSSMDELSGQIDGVHQLIAHTEEQNSRLVDSVQHVAGIAQEAAAGVEEVTSSSLQQDAAIHQIAVQSDDMLELAQRLFTEISRFKIGEEGVQSSELQDETSEGSGNGKAKDKEKGNATGTSSRTELESLKAASA</sequence>
<dbReference type="GO" id="GO:0005886">
    <property type="term" value="C:plasma membrane"/>
    <property type="evidence" value="ECO:0007669"/>
    <property type="project" value="UniProtKB-SubCell"/>
</dbReference>
<evidence type="ECO:0000256" key="7">
    <source>
        <dbReference type="SAM" id="Coils"/>
    </source>
</evidence>
<feature type="transmembrane region" description="Helical" evidence="9">
    <location>
        <begin position="187"/>
        <end position="206"/>
    </location>
</feature>
<dbReference type="GO" id="GO:0007165">
    <property type="term" value="P:signal transduction"/>
    <property type="evidence" value="ECO:0007669"/>
    <property type="project" value="UniProtKB-KW"/>
</dbReference>
<feature type="coiled-coil region" evidence="7">
    <location>
        <begin position="26"/>
        <end position="53"/>
    </location>
</feature>
<evidence type="ECO:0000256" key="4">
    <source>
        <dbReference type="ARBA" id="ARBA00023224"/>
    </source>
</evidence>
<keyword evidence="7" id="KW-0175">Coiled coil</keyword>
<dbReference type="PANTHER" id="PTHR32089">
    <property type="entry name" value="METHYL-ACCEPTING CHEMOTAXIS PROTEIN MCPB"/>
    <property type="match status" value="1"/>
</dbReference>
<keyword evidence="13" id="KW-1185">Reference proteome</keyword>
<dbReference type="Pfam" id="PF00015">
    <property type="entry name" value="MCPsignal"/>
    <property type="match status" value="1"/>
</dbReference>
<dbReference type="Gene3D" id="6.10.340.10">
    <property type="match status" value="1"/>
</dbReference>
<proteinExistence type="inferred from homology"/>
<dbReference type="Gene3D" id="1.10.287.950">
    <property type="entry name" value="Methyl-accepting chemotaxis protein"/>
    <property type="match status" value="1"/>
</dbReference>
<organism evidence="12 13">
    <name type="scientific">Paenibacillus cremeus</name>
    <dbReference type="NCBI Taxonomy" id="2163881"/>
    <lineage>
        <taxon>Bacteria</taxon>
        <taxon>Bacillati</taxon>
        <taxon>Bacillota</taxon>
        <taxon>Bacilli</taxon>
        <taxon>Bacillales</taxon>
        <taxon>Paenibacillaceae</taxon>
        <taxon>Paenibacillus</taxon>
    </lineage>
</organism>
<keyword evidence="9" id="KW-1133">Transmembrane helix</keyword>
<dbReference type="PROSITE" id="PS50111">
    <property type="entry name" value="CHEMOTAXIS_TRANSDUC_2"/>
    <property type="match status" value="1"/>
</dbReference>
<reference evidence="12 13" key="1">
    <citation type="submission" date="2019-07" db="EMBL/GenBank/DDBJ databases">
        <authorList>
            <person name="Kim J."/>
        </authorList>
    </citation>
    <scope>NUCLEOTIDE SEQUENCE [LARGE SCALE GENOMIC DNA]</scope>
    <source>
        <strain evidence="12 13">JC52</strain>
    </source>
</reference>
<protein>
    <submittedName>
        <fullName evidence="12">Methyl-accepting chemotaxis protein</fullName>
    </submittedName>
</protein>
<evidence type="ECO:0000256" key="3">
    <source>
        <dbReference type="ARBA" id="ARBA00023136"/>
    </source>
</evidence>
<feature type="domain" description="HAMP" evidence="11">
    <location>
        <begin position="207"/>
        <end position="259"/>
    </location>
</feature>
<evidence type="ECO:0000313" key="12">
    <source>
        <dbReference type="EMBL" id="TVY08097.1"/>
    </source>
</evidence>
<evidence type="ECO:0000256" key="5">
    <source>
        <dbReference type="ARBA" id="ARBA00029447"/>
    </source>
</evidence>
<dbReference type="SUPFAM" id="SSF58104">
    <property type="entry name" value="Methyl-accepting chemotaxis protein (MCP) signaling domain"/>
    <property type="match status" value="1"/>
</dbReference>
<keyword evidence="4 6" id="KW-0807">Transducer</keyword>
<dbReference type="EMBL" id="VNJI01000027">
    <property type="protein sequence ID" value="TVY08097.1"/>
    <property type="molecule type" value="Genomic_DNA"/>
</dbReference>
<dbReference type="CDD" id="cd06225">
    <property type="entry name" value="HAMP"/>
    <property type="match status" value="1"/>
</dbReference>
<comment type="caution">
    <text evidence="12">The sequence shown here is derived from an EMBL/GenBank/DDBJ whole genome shotgun (WGS) entry which is preliminary data.</text>
</comment>
<dbReference type="InterPro" id="IPR004089">
    <property type="entry name" value="MCPsignal_dom"/>
</dbReference>
<keyword evidence="9" id="KW-0812">Transmembrane</keyword>
<evidence type="ECO:0000256" key="2">
    <source>
        <dbReference type="ARBA" id="ARBA00022475"/>
    </source>
</evidence>
<dbReference type="PROSITE" id="PS50885">
    <property type="entry name" value="HAMP"/>
    <property type="match status" value="1"/>
</dbReference>
<dbReference type="RefSeq" id="WP_144850301.1">
    <property type="nucleotide sequence ID" value="NZ_VNJI01000027.1"/>
</dbReference>
<dbReference type="SMART" id="SM00283">
    <property type="entry name" value="MA"/>
    <property type="match status" value="1"/>
</dbReference>
<evidence type="ECO:0000256" key="6">
    <source>
        <dbReference type="PROSITE-ProRule" id="PRU00284"/>
    </source>
</evidence>
<dbReference type="OrthoDB" id="9814363at2"/>
<dbReference type="Pfam" id="PF00672">
    <property type="entry name" value="HAMP"/>
    <property type="match status" value="1"/>
</dbReference>
<evidence type="ECO:0000313" key="13">
    <source>
        <dbReference type="Proteomes" id="UP000317036"/>
    </source>
</evidence>
<dbReference type="PANTHER" id="PTHR32089:SF112">
    <property type="entry name" value="LYSOZYME-LIKE PROTEIN-RELATED"/>
    <property type="match status" value="1"/>
</dbReference>
<dbReference type="InterPro" id="IPR003660">
    <property type="entry name" value="HAMP_dom"/>
</dbReference>
<evidence type="ECO:0000256" key="9">
    <source>
        <dbReference type="SAM" id="Phobius"/>
    </source>
</evidence>
<evidence type="ECO:0000256" key="1">
    <source>
        <dbReference type="ARBA" id="ARBA00004236"/>
    </source>
</evidence>
<evidence type="ECO:0000256" key="8">
    <source>
        <dbReference type="SAM" id="MobiDB-lite"/>
    </source>
</evidence>
<comment type="subcellular location">
    <subcellularLocation>
        <location evidence="1">Cell membrane</location>
    </subcellularLocation>
</comment>
<keyword evidence="3 9" id="KW-0472">Membrane</keyword>
<accession>A0A559K7K0</accession>
<name>A0A559K7K0_9BACL</name>
<keyword evidence="2" id="KW-1003">Cell membrane</keyword>
<feature type="region of interest" description="Disordered" evidence="8">
    <location>
        <begin position="566"/>
        <end position="612"/>
    </location>
</feature>
<dbReference type="Proteomes" id="UP000317036">
    <property type="component" value="Unassembled WGS sequence"/>
</dbReference>
<evidence type="ECO:0000259" key="10">
    <source>
        <dbReference type="PROSITE" id="PS50111"/>
    </source>
</evidence>
<evidence type="ECO:0000259" key="11">
    <source>
        <dbReference type="PROSITE" id="PS50885"/>
    </source>
</evidence>